<dbReference type="EMBL" id="LT614807">
    <property type="protein sequence ID" value="SCN45938.1"/>
    <property type="molecule type" value="Genomic_DNA"/>
</dbReference>
<dbReference type="GeneID" id="65109393"/>
<name>A0A1D3RLA5_9CAUD</name>
<proteinExistence type="predicted"/>
<dbReference type="KEGG" id="vg:65109393"/>
<dbReference type="RefSeq" id="YP_010091860.1">
    <property type="nucleotide sequence ID" value="NC_055726.1"/>
</dbReference>
<evidence type="ECO:0000313" key="1">
    <source>
        <dbReference type="EMBL" id="SCN45938.1"/>
    </source>
</evidence>
<organism evidence="1 2">
    <name type="scientific">Cronobacter phage Pet-CM3-4</name>
    <dbReference type="NCBI Taxonomy" id="1892569"/>
    <lineage>
        <taxon>Viruses</taxon>
        <taxon>Duplodnaviria</taxon>
        <taxon>Heunggongvirae</taxon>
        <taxon>Uroviricota</taxon>
        <taxon>Caudoviricetes</taxon>
        <taxon>Pantevenvirales</taxon>
        <taxon>Straboviridae</taxon>
        <taxon>Tevenvirinae</taxon>
        <taxon>Karamvirus</taxon>
        <taxon>Karamvirus petcm34</taxon>
    </lineage>
</organism>
<accession>A0A1D3RLA5</accession>
<dbReference type="Proteomes" id="UP000279601">
    <property type="component" value="Segment"/>
</dbReference>
<protein>
    <submittedName>
        <fullName evidence="1">Uncharacterized protein</fullName>
    </submittedName>
</protein>
<reference evidence="2" key="1">
    <citation type="submission" date="2016-09" db="EMBL/GenBank/DDBJ databases">
        <authorList>
            <person name="Kajsik M."/>
        </authorList>
    </citation>
    <scope>NUCLEOTIDE SEQUENCE [LARGE SCALE GENOMIC DNA]</scope>
</reference>
<evidence type="ECO:0000313" key="2">
    <source>
        <dbReference type="Proteomes" id="UP000279601"/>
    </source>
</evidence>
<sequence>MKQLVIDIVCELVKENDKVVDLQFDDGSRFNSPFSGLKFEVVNESGQGGGWPEIKLIGHQVDIGLWVKNFYAQDEEDYEYIMEMMEDYTA</sequence>
<keyword evidence="2" id="KW-1185">Reference proteome</keyword>